<dbReference type="GO" id="GO:0047493">
    <property type="term" value="F:ceramide cholinephosphotransferase activity"/>
    <property type="evidence" value="ECO:0007669"/>
    <property type="project" value="TreeGrafter"/>
</dbReference>
<dbReference type="OrthoDB" id="422827at2759"/>
<evidence type="ECO:0000256" key="1">
    <source>
        <dbReference type="ARBA" id="ARBA00004141"/>
    </source>
</evidence>
<dbReference type="GO" id="GO:0005789">
    <property type="term" value="C:endoplasmic reticulum membrane"/>
    <property type="evidence" value="ECO:0007669"/>
    <property type="project" value="TreeGrafter"/>
</dbReference>
<name>A0A4U5NUY9_STECR</name>
<dbReference type="Proteomes" id="UP000298663">
    <property type="component" value="Unassembled WGS sequence"/>
</dbReference>
<evidence type="ECO:0000256" key="9">
    <source>
        <dbReference type="SAM" id="MobiDB-lite"/>
    </source>
</evidence>
<evidence type="ECO:0000256" key="5">
    <source>
        <dbReference type="ARBA" id="ARBA00022919"/>
    </source>
</evidence>
<evidence type="ECO:0000256" key="4">
    <source>
        <dbReference type="ARBA" id="ARBA00022692"/>
    </source>
</evidence>
<evidence type="ECO:0000256" key="2">
    <source>
        <dbReference type="ARBA" id="ARBA00005441"/>
    </source>
</evidence>
<feature type="domain" description="Sphingomyelin synthase-like" evidence="11">
    <location>
        <begin position="211"/>
        <end position="282"/>
    </location>
</feature>
<dbReference type="GO" id="GO:0006686">
    <property type="term" value="P:sphingomyelin biosynthetic process"/>
    <property type="evidence" value="ECO:0007669"/>
    <property type="project" value="TreeGrafter"/>
</dbReference>
<dbReference type="Pfam" id="PF14360">
    <property type="entry name" value="PAP2_C"/>
    <property type="match status" value="1"/>
</dbReference>
<evidence type="ECO:0000256" key="3">
    <source>
        <dbReference type="ARBA" id="ARBA00022679"/>
    </source>
</evidence>
<keyword evidence="3" id="KW-0808">Transferase</keyword>
<sequence length="365" mass="41684">MGETAAQELNSAANTPGTLSSTVSENGKLRQRFSNVSTPNGTVSDSSIASLGHDKEPKTTKYPTETYKMLICIGMFMFALLLNVLAQVFCHDVVSRFPLSDLSFLLIPEAQLWARKVGDITVAVGVGTAVSFLFVFHKHRTIVLKRYFYILAVQFTMRACCLSLTYYPSSYEDGQELCIPPSHNGLDDIWKNAYSMLIEKGLLQIGDTIYCGDLLFSGHTVSVAQSAFFLNHYTPYCLWPLRWFLIILCILGMICLTISRAHYTADVVIAYWIASFLFSFFHAFILVPLNDRRESRAFRRLFLFWTMFELEKNVPAGRLPNRLEWIFSRPHFMVHFVKQLDTPEDSSRLGRAVKFLNRHRLKTHL</sequence>
<keyword evidence="13" id="KW-1185">Reference proteome</keyword>
<keyword evidence="4 10" id="KW-0812">Transmembrane</keyword>
<dbReference type="InterPro" id="IPR025749">
    <property type="entry name" value="Sphingomyelin_synth-like_dom"/>
</dbReference>
<keyword evidence="5" id="KW-0746">Sphingolipid metabolism</keyword>
<gene>
    <name evidence="12" type="ORF">L596_011647</name>
</gene>
<evidence type="ECO:0000256" key="10">
    <source>
        <dbReference type="SAM" id="Phobius"/>
    </source>
</evidence>
<dbReference type="STRING" id="34508.A0A4U5NUY9"/>
<dbReference type="AlphaFoldDB" id="A0A4U5NUY9"/>
<reference evidence="12 13" key="1">
    <citation type="journal article" date="2015" name="Genome Biol.">
        <title>Comparative genomics of Steinernema reveals deeply conserved gene regulatory networks.</title>
        <authorList>
            <person name="Dillman A.R."/>
            <person name="Macchietto M."/>
            <person name="Porter C.F."/>
            <person name="Rogers A."/>
            <person name="Williams B."/>
            <person name="Antoshechkin I."/>
            <person name="Lee M.M."/>
            <person name="Goodwin Z."/>
            <person name="Lu X."/>
            <person name="Lewis E.E."/>
            <person name="Goodrich-Blair H."/>
            <person name="Stock S.P."/>
            <person name="Adams B.J."/>
            <person name="Sternberg P.W."/>
            <person name="Mortazavi A."/>
        </authorList>
    </citation>
    <scope>NUCLEOTIDE SEQUENCE [LARGE SCALE GENOMIC DNA]</scope>
    <source>
        <strain evidence="12 13">ALL</strain>
    </source>
</reference>
<feature type="region of interest" description="Disordered" evidence="9">
    <location>
        <begin position="1"/>
        <end position="57"/>
    </location>
</feature>
<comment type="similarity">
    <text evidence="2">Belongs to the sphingomyelin synthase family.</text>
</comment>
<evidence type="ECO:0000256" key="7">
    <source>
        <dbReference type="ARBA" id="ARBA00023098"/>
    </source>
</evidence>
<evidence type="ECO:0000313" key="12">
    <source>
        <dbReference type="EMBL" id="TKR87206.1"/>
    </source>
</evidence>
<evidence type="ECO:0000259" key="11">
    <source>
        <dbReference type="Pfam" id="PF14360"/>
    </source>
</evidence>
<dbReference type="GO" id="GO:0033188">
    <property type="term" value="F:sphingomyelin synthase activity"/>
    <property type="evidence" value="ECO:0007669"/>
    <property type="project" value="TreeGrafter"/>
</dbReference>
<proteinExistence type="inferred from homology"/>
<feature type="compositionally biased region" description="Polar residues" evidence="9">
    <location>
        <begin position="7"/>
        <end position="25"/>
    </location>
</feature>
<comment type="caution">
    <text evidence="12">The sequence shown here is derived from an EMBL/GenBank/DDBJ whole genome shotgun (WGS) entry which is preliminary data.</text>
</comment>
<comment type="subcellular location">
    <subcellularLocation>
        <location evidence="1">Membrane</location>
        <topology evidence="1">Multi-pass membrane protein</topology>
    </subcellularLocation>
</comment>
<feature type="transmembrane region" description="Helical" evidence="10">
    <location>
        <begin position="117"/>
        <end position="136"/>
    </location>
</feature>
<evidence type="ECO:0000313" key="13">
    <source>
        <dbReference type="Proteomes" id="UP000298663"/>
    </source>
</evidence>
<protein>
    <recommendedName>
        <fullName evidence="11">Sphingomyelin synthase-like domain-containing protein</fullName>
    </recommendedName>
</protein>
<keyword evidence="6 10" id="KW-1133">Transmembrane helix</keyword>
<keyword evidence="8 10" id="KW-0472">Membrane</keyword>
<evidence type="ECO:0000256" key="8">
    <source>
        <dbReference type="ARBA" id="ARBA00023136"/>
    </source>
</evidence>
<dbReference type="PANTHER" id="PTHR21290:SF23">
    <property type="entry name" value="PHOSPHATIDYLCHOLINE:CERAMIDE CHOLINEPHOSPHOTRANSFERASE 2"/>
    <property type="match status" value="1"/>
</dbReference>
<dbReference type="CDD" id="cd01610">
    <property type="entry name" value="PAP2_like"/>
    <property type="match status" value="1"/>
</dbReference>
<dbReference type="InterPro" id="IPR045221">
    <property type="entry name" value="Sphingomyelin_synth-like"/>
</dbReference>
<dbReference type="GO" id="GO:0005886">
    <property type="term" value="C:plasma membrane"/>
    <property type="evidence" value="ECO:0007669"/>
    <property type="project" value="TreeGrafter"/>
</dbReference>
<dbReference type="GO" id="GO:0000139">
    <property type="term" value="C:Golgi membrane"/>
    <property type="evidence" value="ECO:0007669"/>
    <property type="project" value="TreeGrafter"/>
</dbReference>
<feature type="compositionally biased region" description="Polar residues" evidence="9">
    <location>
        <begin position="32"/>
        <end position="49"/>
    </location>
</feature>
<evidence type="ECO:0000256" key="6">
    <source>
        <dbReference type="ARBA" id="ARBA00022989"/>
    </source>
</evidence>
<dbReference type="EMBL" id="AZBU02000003">
    <property type="protein sequence ID" value="TKR87206.1"/>
    <property type="molecule type" value="Genomic_DNA"/>
</dbReference>
<accession>A0A4U5NUY9</accession>
<reference evidence="12 13" key="2">
    <citation type="journal article" date="2019" name="G3 (Bethesda)">
        <title>Hybrid Assembly of the Genome of the Entomopathogenic Nematode Steinernema carpocapsae Identifies the X-Chromosome.</title>
        <authorList>
            <person name="Serra L."/>
            <person name="Macchietto M."/>
            <person name="Macias-Munoz A."/>
            <person name="McGill C.J."/>
            <person name="Rodriguez I.M."/>
            <person name="Rodriguez B."/>
            <person name="Murad R."/>
            <person name="Mortazavi A."/>
        </authorList>
    </citation>
    <scope>NUCLEOTIDE SEQUENCE [LARGE SCALE GENOMIC DNA]</scope>
    <source>
        <strain evidence="12 13">ALL</strain>
    </source>
</reference>
<feature type="transmembrane region" description="Helical" evidence="10">
    <location>
        <begin position="67"/>
        <end position="89"/>
    </location>
</feature>
<keyword evidence="7" id="KW-0443">Lipid metabolism</keyword>
<dbReference type="GO" id="GO:0046513">
    <property type="term" value="P:ceramide biosynthetic process"/>
    <property type="evidence" value="ECO:0007669"/>
    <property type="project" value="TreeGrafter"/>
</dbReference>
<feature type="transmembrane region" description="Helical" evidence="10">
    <location>
        <begin position="269"/>
        <end position="289"/>
    </location>
</feature>
<organism evidence="12 13">
    <name type="scientific">Steinernema carpocapsae</name>
    <name type="common">Entomopathogenic nematode</name>
    <dbReference type="NCBI Taxonomy" id="34508"/>
    <lineage>
        <taxon>Eukaryota</taxon>
        <taxon>Metazoa</taxon>
        <taxon>Ecdysozoa</taxon>
        <taxon>Nematoda</taxon>
        <taxon>Chromadorea</taxon>
        <taxon>Rhabditida</taxon>
        <taxon>Tylenchina</taxon>
        <taxon>Panagrolaimomorpha</taxon>
        <taxon>Strongyloidoidea</taxon>
        <taxon>Steinernematidae</taxon>
        <taxon>Steinernema</taxon>
    </lineage>
</organism>
<feature type="transmembrane region" description="Helical" evidence="10">
    <location>
        <begin position="243"/>
        <end position="263"/>
    </location>
</feature>
<dbReference type="PANTHER" id="PTHR21290">
    <property type="entry name" value="SPHINGOMYELIN SYNTHETASE"/>
    <property type="match status" value="1"/>
</dbReference>